<evidence type="ECO:0000313" key="2">
    <source>
        <dbReference type="EMBL" id="CAE0722256.1"/>
    </source>
</evidence>
<feature type="region of interest" description="Disordered" evidence="1">
    <location>
        <begin position="84"/>
        <end position="107"/>
    </location>
</feature>
<name>A0A6V0AL55_9STRA</name>
<gene>
    <name evidence="2" type="ORF">PAUS00366_LOCUS15011</name>
    <name evidence="3" type="ORF">PAUS00366_LOCUS15012</name>
</gene>
<dbReference type="AlphaFoldDB" id="A0A6V0AL55"/>
<feature type="compositionally biased region" description="Low complexity" evidence="1">
    <location>
        <begin position="165"/>
        <end position="174"/>
    </location>
</feature>
<dbReference type="Gene3D" id="3.40.50.2000">
    <property type="entry name" value="Glycogen Phosphorylase B"/>
    <property type="match status" value="1"/>
</dbReference>
<reference evidence="3" key="1">
    <citation type="submission" date="2021-01" db="EMBL/GenBank/DDBJ databases">
        <authorList>
            <person name="Corre E."/>
            <person name="Pelletier E."/>
            <person name="Niang G."/>
            <person name="Scheremetjew M."/>
            <person name="Finn R."/>
            <person name="Kale V."/>
            <person name="Holt S."/>
            <person name="Cochrane G."/>
            <person name="Meng A."/>
            <person name="Brown T."/>
            <person name="Cohen L."/>
        </authorList>
    </citation>
    <scope>NUCLEOTIDE SEQUENCE</scope>
    <source>
        <strain evidence="3">10249 10 AB</strain>
    </source>
</reference>
<dbReference type="PANTHER" id="PTHR35711">
    <property type="entry name" value="EXPRESSED PROTEIN"/>
    <property type="match status" value="1"/>
</dbReference>
<dbReference type="EMBL" id="HBIX01021368">
    <property type="protein sequence ID" value="CAE0722257.1"/>
    <property type="molecule type" value="Transcribed_RNA"/>
</dbReference>
<feature type="region of interest" description="Disordered" evidence="1">
    <location>
        <begin position="161"/>
        <end position="186"/>
    </location>
</feature>
<feature type="region of interest" description="Disordered" evidence="1">
    <location>
        <begin position="501"/>
        <end position="523"/>
    </location>
</feature>
<dbReference type="Pfam" id="PF13692">
    <property type="entry name" value="Glyco_trans_1_4"/>
    <property type="match status" value="1"/>
</dbReference>
<sequence length="650" mass="72969">MAAGRSARALLLGTAATNAARIRRSAVLLTTSTVAATSAAANRYGYHHADYSSVVVSNVYPDVNASAACVRTNSIVHGLASLGTTNVVDDDDDNHERSKNNNNNPNRVYYATSVNLDIDEERMNTDPFGNNAAIRIVHLPPNRSDRMEDIFSDTNDDITKKDADINCIDGNGNDDSNDDNDDSDNDAVVDNNIDLVVFDRFFMEEAHSFRFRQNFPSAALVLDMQDMHSLRWGRQKIVQKWDEQQQHQQSDPFGCLPEVLGYVPSVSMDIDSRDDDDRLTRELASIHRSDLVLVCSPDELHLLKTVYRVPEEKLCLASFFVDDDGGDHTEDDCQKHYHPTETATMASPPDDNDNDPPPRFVFCGGFKHAPNADAVRLLIDRVWPKLRAELPEATLHIYGAFCPDHLLQINGNNNANCKNKYKHNHEQEHTRGITVHGFEPDLTDIFGNNKDNNNNILLAPLRFGAGIKGKIVDAWTFGMPVVTTPIGSEGMTTTMPIHLNENQNENENDGDDDGDDGDDDNGPVVLREREASLVFGGRIASTLEDFCANAIELAKNPVAYREAQTNGRILVKTLFSSRKNWGRVRDRLLQMVTDNPNDNSSNNNCNSFLVEKRKGDYTQAMLWHQSMRSTEYFSRWVELKENIRRKEKRK</sequence>
<protein>
    <submittedName>
        <fullName evidence="3">Uncharacterized protein</fullName>
    </submittedName>
</protein>
<dbReference type="SUPFAM" id="SSF53756">
    <property type="entry name" value="UDP-Glycosyltransferase/glycogen phosphorylase"/>
    <property type="match status" value="1"/>
</dbReference>
<evidence type="ECO:0000256" key="1">
    <source>
        <dbReference type="SAM" id="MobiDB-lite"/>
    </source>
</evidence>
<dbReference type="PANTHER" id="PTHR35711:SF1">
    <property type="entry name" value="ECTODERMAL, ISOFORM F"/>
    <property type="match status" value="1"/>
</dbReference>
<feature type="compositionally biased region" description="Acidic residues" evidence="1">
    <location>
        <begin position="175"/>
        <end position="186"/>
    </location>
</feature>
<dbReference type="EMBL" id="HBIX01021367">
    <property type="protein sequence ID" value="CAE0722256.1"/>
    <property type="molecule type" value="Transcribed_RNA"/>
</dbReference>
<evidence type="ECO:0000313" key="3">
    <source>
        <dbReference type="EMBL" id="CAE0722257.1"/>
    </source>
</evidence>
<organism evidence="3">
    <name type="scientific">Pseudo-nitzschia australis</name>
    <dbReference type="NCBI Taxonomy" id="44445"/>
    <lineage>
        <taxon>Eukaryota</taxon>
        <taxon>Sar</taxon>
        <taxon>Stramenopiles</taxon>
        <taxon>Ochrophyta</taxon>
        <taxon>Bacillariophyta</taxon>
        <taxon>Bacillariophyceae</taxon>
        <taxon>Bacillariophycidae</taxon>
        <taxon>Bacillariales</taxon>
        <taxon>Bacillariaceae</taxon>
        <taxon>Pseudo-nitzschia</taxon>
    </lineage>
</organism>
<accession>A0A6V0AL55</accession>
<proteinExistence type="predicted"/>
<feature type="compositionally biased region" description="Acidic residues" evidence="1">
    <location>
        <begin position="504"/>
        <end position="521"/>
    </location>
</feature>
<feature type="region of interest" description="Disordered" evidence="1">
    <location>
        <begin position="338"/>
        <end position="357"/>
    </location>
</feature>